<dbReference type="OrthoDB" id="5835829at2759"/>
<evidence type="ECO:0000259" key="6">
    <source>
        <dbReference type="Pfam" id="PF26168"/>
    </source>
</evidence>
<accession>A0A9Q1R3D7</accession>
<keyword evidence="3 4" id="KW-0808">Transferase</keyword>
<dbReference type="AlphaFoldDB" id="A0A9Q1R3D7"/>
<proteinExistence type="inferred from homology"/>
<sequence>MAIHSTHNEQPHFVLFPFMAQGHMIPMIDIARLLAQRGVIVTILLTPLNANRFNSVIARAVETGLKIHVVHLNFPSLEAGLPEGCENCDIIPSIDMVKNFFIATQMLETQVEELLQDLKPSPPNCLVSDMHFPWTTKVAKKINIPRIVFHGMCSFALLCLHNLRDWKFLESISSDTEYFSVPGLPDEVEVTKAQLKAIVDPSNAEWREFGDQMKEAEDQAYGIVVNSFEELEPEYVEGVKKAKGLKVWTIGPVSLCNKEKLDKVERGNKASIDVHYCIKWLDPREPDSVLFVCLGSLSRLATSQMIELALGLELSKRPFIWVVRHISDEFRKWLNEENFEARVQKQGILIHGWAPQVLILSHPSVGGFLTHCGWNSTIEGISVGVPMITWPLFAEQFCNERLIVDVLKTGLKAGMENAVMFLEEEKVGTLVHKDDIKLVIERVMGEEEEAKTTREKAQKLGEMARRALEEGGSSHLNLTKLIQDVTKLANFGGVKSS</sequence>
<dbReference type="EC" id="2.4.1.-" evidence="5"/>
<evidence type="ECO:0000256" key="2">
    <source>
        <dbReference type="ARBA" id="ARBA00022676"/>
    </source>
</evidence>
<evidence type="ECO:0000256" key="1">
    <source>
        <dbReference type="ARBA" id="ARBA00009995"/>
    </source>
</evidence>
<keyword evidence="2 4" id="KW-0328">Glycosyltransferase</keyword>
<gene>
    <name evidence="7" type="ORF">K7X08_013494</name>
</gene>
<evidence type="ECO:0000256" key="3">
    <source>
        <dbReference type="ARBA" id="ARBA00022679"/>
    </source>
</evidence>
<dbReference type="Pfam" id="PF26168">
    <property type="entry name" value="Glyco_transf_N"/>
    <property type="match status" value="1"/>
</dbReference>
<dbReference type="Pfam" id="PF00201">
    <property type="entry name" value="UDPGT"/>
    <property type="match status" value="1"/>
</dbReference>
<name>A0A9Q1R3D7_9SOLA</name>
<dbReference type="SUPFAM" id="SSF53756">
    <property type="entry name" value="UDP-Glycosyltransferase/glycogen phosphorylase"/>
    <property type="match status" value="1"/>
</dbReference>
<dbReference type="Proteomes" id="UP001152561">
    <property type="component" value="Unassembled WGS sequence"/>
</dbReference>
<evidence type="ECO:0000313" key="8">
    <source>
        <dbReference type="Proteomes" id="UP001152561"/>
    </source>
</evidence>
<dbReference type="InterPro" id="IPR058980">
    <property type="entry name" value="Glyco_transf_N"/>
</dbReference>
<comment type="caution">
    <text evidence="7">The sequence shown here is derived from an EMBL/GenBank/DDBJ whole genome shotgun (WGS) entry which is preliminary data.</text>
</comment>
<feature type="domain" description="Glycosyltransferase N-terminal" evidence="6">
    <location>
        <begin position="14"/>
        <end position="253"/>
    </location>
</feature>
<evidence type="ECO:0000256" key="4">
    <source>
        <dbReference type="RuleBase" id="RU003718"/>
    </source>
</evidence>
<dbReference type="InterPro" id="IPR002213">
    <property type="entry name" value="UDP_glucos_trans"/>
</dbReference>
<dbReference type="Gene3D" id="3.40.50.2000">
    <property type="entry name" value="Glycogen Phosphorylase B"/>
    <property type="match status" value="2"/>
</dbReference>
<dbReference type="PROSITE" id="PS00375">
    <property type="entry name" value="UDPGT"/>
    <property type="match status" value="1"/>
</dbReference>
<comment type="similarity">
    <text evidence="1 4">Belongs to the UDP-glycosyltransferase family.</text>
</comment>
<dbReference type="FunFam" id="3.40.50.2000:FF:000047">
    <property type="entry name" value="Glycosyltransferase"/>
    <property type="match status" value="1"/>
</dbReference>
<evidence type="ECO:0000313" key="7">
    <source>
        <dbReference type="EMBL" id="KAJ8539242.1"/>
    </source>
</evidence>
<dbReference type="FunFam" id="3.40.50.2000:FF:000071">
    <property type="entry name" value="Glycosyltransferase"/>
    <property type="match status" value="1"/>
</dbReference>
<evidence type="ECO:0000256" key="5">
    <source>
        <dbReference type="RuleBase" id="RU362057"/>
    </source>
</evidence>
<organism evidence="7 8">
    <name type="scientific">Anisodus acutangulus</name>
    <dbReference type="NCBI Taxonomy" id="402998"/>
    <lineage>
        <taxon>Eukaryota</taxon>
        <taxon>Viridiplantae</taxon>
        <taxon>Streptophyta</taxon>
        <taxon>Embryophyta</taxon>
        <taxon>Tracheophyta</taxon>
        <taxon>Spermatophyta</taxon>
        <taxon>Magnoliopsida</taxon>
        <taxon>eudicotyledons</taxon>
        <taxon>Gunneridae</taxon>
        <taxon>Pentapetalae</taxon>
        <taxon>asterids</taxon>
        <taxon>lamiids</taxon>
        <taxon>Solanales</taxon>
        <taxon>Solanaceae</taxon>
        <taxon>Solanoideae</taxon>
        <taxon>Hyoscyameae</taxon>
        <taxon>Anisodus</taxon>
    </lineage>
</organism>
<dbReference type="EMBL" id="JAJAGQ010000016">
    <property type="protein sequence ID" value="KAJ8539242.1"/>
    <property type="molecule type" value="Genomic_DNA"/>
</dbReference>
<protein>
    <recommendedName>
        <fullName evidence="5">Glycosyltransferase</fullName>
        <ecNumber evidence="5">2.4.1.-</ecNumber>
    </recommendedName>
</protein>
<dbReference type="PANTHER" id="PTHR48047">
    <property type="entry name" value="GLYCOSYLTRANSFERASE"/>
    <property type="match status" value="1"/>
</dbReference>
<reference evidence="8" key="1">
    <citation type="journal article" date="2023" name="Proc. Natl. Acad. Sci. U.S.A.">
        <title>Genomic and structural basis for evolution of tropane alkaloid biosynthesis.</title>
        <authorList>
            <person name="Wanga Y.-J."/>
            <person name="Taina T."/>
            <person name="Yua J.-Y."/>
            <person name="Lia J."/>
            <person name="Xua B."/>
            <person name="Chenc J."/>
            <person name="D'Auriad J.C."/>
            <person name="Huanga J.-P."/>
            <person name="Huanga S.-X."/>
        </authorList>
    </citation>
    <scope>NUCLEOTIDE SEQUENCE [LARGE SCALE GENOMIC DNA]</scope>
    <source>
        <strain evidence="8">cv. KIB-2019</strain>
    </source>
</reference>
<dbReference type="GO" id="GO:0035251">
    <property type="term" value="F:UDP-glucosyltransferase activity"/>
    <property type="evidence" value="ECO:0007669"/>
    <property type="project" value="TreeGrafter"/>
</dbReference>
<dbReference type="InterPro" id="IPR035595">
    <property type="entry name" value="UDP_glycos_trans_CS"/>
</dbReference>
<dbReference type="PANTHER" id="PTHR48047:SF229">
    <property type="entry name" value="UDP-GLYCOSYLTRANSFERASE 73C3-RELATED"/>
    <property type="match status" value="1"/>
</dbReference>
<keyword evidence="8" id="KW-1185">Reference proteome</keyword>
<dbReference type="CDD" id="cd03784">
    <property type="entry name" value="GT1_Gtf-like"/>
    <property type="match status" value="1"/>
</dbReference>